<keyword evidence="7 11" id="KW-0418">Kinase</keyword>
<feature type="binding site" evidence="11">
    <location>
        <position position="38"/>
    </location>
    <ligand>
        <name>substrate</name>
    </ligand>
</feature>
<comment type="caution">
    <text evidence="12">The sequence shown here is derived from an EMBL/GenBank/DDBJ whole genome shotgun (WGS) entry which is preliminary data.</text>
</comment>
<dbReference type="EMBL" id="MECQ01000001">
    <property type="protein sequence ID" value="ODV57460.1"/>
    <property type="molecule type" value="Genomic_DNA"/>
</dbReference>
<evidence type="ECO:0000256" key="8">
    <source>
        <dbReference type="ARBA" id="ARBA00022840"/>
    </source>
</evidence>
<evidence type="ECO:0000256" key="2">
    <source>
        <dbReference type="ARBA" id="ARBA00001946"/>
    </source>
</evidence>
<keyword evidence="5 11" id="KW-0479">Metal-binding</keyword>
<dbReference type="InterPro" id="IPR029056">
    <property type="entry name" value="Ribokinase-like"/>
</dbReference>
<proteinExistence type="inferred from homology"/>
<comment type="catalytic activity">
    <reaction evidence="1 11">
        <text>5-(2-hydroxyethyl)-4-methylthiazole + ATP = 4-methyl-5-(2-phosphooxyethyl)-thiazole + ADP + H(+)</text>
        <dbReference type="Rhea" id="RHEA:24212"/>
        <dbReference type="ChEBI" id="CHEBI:15378"/>
        <dbReference type="ChEBI" id="CHEBI:17957"/>
        <dbReference type="ChEBI" id="CHEBI:30616"/>
        <dbReference type="ChEBI" id="CHEBI:58296"/>
        <dbReference type="ChEBI" id="CHEBI:456216"/>
        <dbReference type="EC" id="2.7.1.50"/>
    </reaction>
</comment>
<evidence type="ECO:0000256" key="4">
    <source>
        <dbReference type="ARBA" id="ARBA00022679"/>
    </source>
</evidence>
<dbReference type="GO" id="GO:0005524">
    <property type="term" value="F:ATP binding"/>
    <property type="evidence" value="ECO:0007669"/>
    <property type="project" value="UniProtKB-UniRule"/>
</dbReference>
<name>A0A1E4RAF7_9BACI</name>
<comment type="cofactor">
    <cofactor evidence="2 11">
        <name>Mg(2+)</name>
        <dbReference type="ChEBI" id="CHEBI:18420"/>
    </cofactor>
</comment>
<evidence type="ECO:0000256" key="3">
    <source>
        <dbReference type="ARBA" id="ARBA00004868"/>
    </source>
</evidence>
<dbReference type="RefSeq" id="WP_069482333.1">
    <property type="nucleotide sequence ID" value="NZ_JARTJZ010000010.1"/>
</dbReference>
<dbReference type="GO" id="GO:0009228">
    <property type="term" value="P:thiamine biosynthetic process"/>
    <property type="evidence" value="ECO:0007669"/>
    <property type="project" value="UniProtKB-KW"/>
</dbReference>
<evidence type="ECO:0000256" key="11">
    <source>
        <dbReference type="HAMAP-Rule" id="MF_00228"/>
    </source>
</evidence>
<dbReference type="CDD" id="cd01170">
    <property type="entry name" value="THZ_kinase"/>
    <property type="match status" value="1"/>
</dbReference>
<dbReference type="OrthoDB" id="9778146at2"/>
<evidence type="ECO:0000256" key="10">
    <source>
        <dbReference type="ARBA" id="ARBA00022977"/>
    </source>
</evidence>
<gene>
    <name evidence="11" type="primary">thiM</name>
    <name evidence="12" type="ORF">BG258_16825</name>
</gene>
<evidence type="ECO:0000256" key="9">
    <source>
        <dbReference type="ARBA" id="ARBA00022842"/>
    </source>
</evidence>
<dbReference type="Proteomes" id="UP000094784">
    <property type="component" value="Unassembled WGS sequence"/>
</dbReference>
<feature type="binding site" evidence="11">
    <location>
        <position position="187"/>
    </location>
    <ligand>
        <name>substrate</name>
    </ligand>
</feature>
<evidence type="ECO:0000256" key="7">
    <source>
        <dbReference type="ARBA" id="ARBA00022777"/>
    </source>
</evidence>
<keyword evidence="4 11" id="KW-0808">Transferase</keyword>
<reference evidence="12 13" key="1">
    <citation type="submission" date="2016-09" db="EMBL/GenBank/DDBJ databases">
        <title>Draft genome sequence of the soil isolate, Lysinibacillus fusiformis M5, a potential hypoxanthine producer.</title>
        <authorList>
            <person name="Gallegos-Monterrosa R."/>
            <person name="Maroti G."/>
            <person name="Balint B."/>
            <person name="Kovacs A.T."/>
        </authorList>
    </citation>
    <scope>NUCLEOTIDE SEQUENCE [LARGE SCALE GENOMIC DNA]</scope>
    <source>
        <strain evidence="12 13">M5</strain>
    </source>
</reference>
<dbReference type="PRINTS" id="PR01099">
    <property type="entry name" value="HYETHTZKNASE"/>
</dbReference>
<dbReference type="NCBIfam" id="TIGR00694">
    <property type="entry name" value="thiM"/>
    <property type="match status" value="1"/>
</dbReference>
<sequence>MIFQTIRQQHPLIHCITNYVVANFQANGLLALGASPVMADDSHEVEEMVAIADALLINIGTLNDRTKESMLLAGKKANSLGIPVILDPVGAGATVYRKETVHLLLTAIQFSVIRCNKGELAALANVKWQQKGVDSGEGFIAIEKEATLLAQRYNCMVIVTGKHDFMTDGVQSQWITGGNSQMTEVTGTGCLLSAICGAAYSAGEDPYSQLAETLTYYKKAAELASAFTEDIGDIQIALLNALHRLSKEGEASCIL</sequence>
<dbReference type="AlphaFoldDB" id="A0A1E4RAF7"/>
<protein>
    <recommendedName>
        <fullName evidence="11">Hydroxyethylthiazole kinase</fullName>
        <ecNumber evidence="11">2.7.1.50</ecNumber>
    </recommendedName>
    <alternativeName>
        <fullName evidence="11">4-methyl-5-beta-hydroxyethylthiazole kinase</fullName>
        <shortName evidence="11">TH kinase</shortName>
        <shortName evidence="11">Thz kinase</shortName>
    </alternativeName>
</protein>
<feature type="binding site" evidence="11">
    <location>
        <position position="114"/>
    </location>
    <ligand>
        <name>ATP</name>
        <dbReference type="ChEBI" id="CHEBI:30616"/>
    </ligand>
</feature>
<dbReference type="NCBIfam" id="NF006830">
    <property type="entry name" value="PRK09355.1"/>
    <property type="match status" value="1"/>
</dbReference>
<organism evidence="12 13">
    <name type="scientific">Lysinibacillus fusiformis</name>
    <dbReference type="NCBI Taxonomy" id="28031"/>
    <lineage>
        <taxon>Bacteria</taxon>
        <taxon>Bacillati</taxon>
        <taxon>Bacillota</taxon>
        <taxon>Bacilli</taxon>
        <taxon>Bacillales</taxon>
        <taxon>Bacillaceae</taxon>
        <taxon>Lysinibacillus</taxon>
    </lineage>
</organism>
<evidence type="ECO:0000256" key="1">
    <source>
        <dbReference type="ARBA" id="ARBA00001771"/>
    </source>
</evidence>
<comment type="similarity">
    <text evidence="11">Belongs to the Thz kinase family.</text>
</comment>
<evidence type="ECO:0000256" key="5">
    <source>
        <dbReference type="ARBA" id="ARBA00022723"/>
    </source>
</evidence>
<keyword evidence="9 11" id="KW-0460">Magnesium</keyword>
<evidence type="ECO:0000313" key="12">
    <source>
        <dbReference type="EMBL" id="ODV57460.1"/>
    </source>
</evidence>
<keyword evidence="6 11" id="KW-0547">Nucleotide-binding</keyword>
<dbReference type="InterPro" id="IPR000417">
    <property type="entry name" value="Hyethyz_kinase"/>
</dbReference>
<dbReference type="GO" id="GO:0004417">
    <property type="term" value="F:hydroxyethylthiazole kinase activity"/>
    <property type="evidence" value="ECO:0007669"/>
    <property type="project" value="UniProtKB-UniRule"/>
</dbReference>
<dbReference type="HAMAP" id="MF_00228">
    <property type="entry name" value="Thz_kinase"/>
    <property type="match status" value="1"/>
</dbReference>
<dbReference type="PIRSF" id="PIRSF000513">
    <property type="entry name" value="Thz_kinase"/>
    <property type="match status" value="1"/>
</dbReference>
<evidence type="ECO:0000313" key="13">
    <source>
        <dbReference type="Proteomes" id="UP000094784"/>
    </source>
</evidence>
<accession>A0A1E4RAF7</accession>
<dbReference type="GO" id="GO:0009229">
    <property type="term" value="P:thiamine diphosphate biosynthetic process"/>
    <property type="evidence" value="ECO:0007669"/>
    <property type="project" value="UniProtKB-UniRule"/>
</dbReference>
<evidence type="ECO:0000256" key="6">
    <source>
        <dbReference type="ARBA" id="ARBA00022741"/>
    </source>
</evidence>
<keyword evidence="10 11" id="KW-0784">Thiamine biosynthesis</keyword>
<dbReference type="Pfam" id="PF02110">
    <property type="entry name" value="HK"/>
    <property type="match status" value="1"/>
</dbReference>
<dbReference type="GO" id="GO:0000287">
    <property type="term" value="F:magnesium ion binding"/>
    <property type="evidence" value="ECO:0007669"/>
    <property type="project" value="UniProtKB-UniRule"/>
</dbReference>
<keyword evidence="8 11" id="KW-0067">ATP-binding</keyword>
<dbReference type="SUPFAM" id="SSF53613">
    <property type="entry name" value="Ribokinase-like"/>
    <property type="match status" value="1"/>
</dbReference>
<feature type="binding site" evidence="11">
    <location>
        <position position="160"/>
    </location>
    <ligand>
        <name>ATP</name>
        <dbReference type="ChEBI" id="CHEBI:30616"/>
    </ligand>
</feature>
<comment type="pathway">
    <text evidence="3 11">Cofactor biosynthesis; thiamine diphosphate biosynthesis; 4-methyl-5-(2-phosphoethyl)-thiazole from 5-(2-hydroxyethyl)-4-methylthiazole: step 1/1.</text>
</comment>
<dbReference type="EC" id="2.7.1.50" evidence="11"/>
<dbReference type="UniPathway" id="UPA00060">
    <property type="reaction ID" value="UER00139"/>
</dbReference>
<comment type="function">
    <text evidence="11">Catalyzes the phosphorylation of the hydroxyl group of 4-methyl-5-beta-hydroxyethylthiazole (THZ).</text>
</comment>
<dbReference type="Gene3D" id="3.40.1190.20">
    <property type="match status" value="1"/>
</dbReference>